<evidence type="ECO:0000259" key="3">
    <source>
        <dbReference type="PROSITE" id="PS50240"/>
    </source>
</evidence>
<dbReference type="Proteomes" id="UP001321473">
    <property type="component" value="Unassembled WGS sequence"/>
</dbReference>
<accession>A0AAQ4EF36</accession>
<protein>
    <recommendedName>
        <fullName evidence="3">Peptidase S1 domain-containing protein</fullName>
    </recommendedName>
</protein>
<dbReference type="InterPro" id="IPR009003">
    <property type="entry name" value="Peptidase_S1_PA"/>
</dbReference>
<dbReference type="SUPFAM" id="SSF50494">
    <property type="entry name" value="Trypsin-like serine proteases"/>
    <property type="match status" value="1"/>
</dbReference>
<keyword evidence="5" id="KW-1185">Reference proteome</keyword>
<sequence length="264" mass="28944">MKFLLFGANLLLGVVTTVYLTVEANGGTFGCGGSIITKFHVLTTSRCISNRGLPVKRIQVSYGSNLLATTKKVDVEKLYVHPGSSSEYGVAILRVKQPFQFSIDVQHVKLPEGTHEYTGARVAAPLWSSYTSGPKGATHLVAVFQTIERNDVCKRRSGPLYRTDIMYCAKQYPTKSGKGFSGGPWTIRGKDGRSVLIGMGSSITYGCLLHDVVIRVDAFMPWIRRTIQGENAQKKPPSSGHLLDLALTPYYFSSDTPALEPVFY</sequence>
<evidence type="ECO:0000256" key="2">
    <source>
        <dbReference type="SAM" id="SignalP"/>
    </source>
</evidence>
<dbReference type="EMBL" id="JARKHS020017102">
    <property type="protein sequence ID" value="KAK8773301.1"/>
    <property type="molecule type" value="Genomic_DNA"/>
</dbReference>
<feature type="signal peptide" evidence="2">
    <location>
        <begin position="1"/>
        <end position="26"/>
    </location>
</feature>
<keyword evidence="2" id="KW-0732">Signal</keyword>
<dbReference type="GO" id="GO:0006508">
    <property type="term" value="P:proteolysis"/>
    <property type="evidence" value="ECO:0007669"/>
    <property type="project" value="InterPro"/>
</dbReference>
<dbReference type="SMART" id="SM00020">
    <property type="entry name" value="Tryp_SPc"/>
    <property type="match status" value="1"/>
</dbReference>
<dbReference type="PROSITE" id="PS50240">
    <property type="entry name" value="TRYPSIN_DOM"/>
    <property type="match status" value="1"/>
</dbReference>
<feature type="domain" description="Peptidase S1" evidence="3">
    <location>
        <begin position="18"/>
        <end position="228"/>
    </location>
</feature>
<proteinExistence type="predicted"/>
<evidence type="ECO:0000256" key="1">
    <source>
        <dbReference type="ARBA" id="ARBA00023157"/>
    </source>
</evidence>
<evidence type="ECO:0000313" key="4">
    <source>
        <dbReference type="EMBL" id="KAK8773301.1"/>
    </source>
</evidence>
<reference evidence="4 5" key="1">
    <citation type="journal article" date="2023" name="Arcadia Sci">
        <title>De novo assembly of a long-read Amblyomma americanum tick genome.</title>
        <authorList>
            <person name="Chou S."/>
            <person name="Poskanzer K.E."/>
            <person name="Rollins M."/>
            <person name="Thuy-Boun P.S."/>
        </authorList>
    </citation>
    <scope>NUCLEOTIDE SEQUENCE [LARGE SCALE GENOMIC DNA]</scope>
    <source>
        <strain evidence="4">F_SG_1</strain>
        <tissue evidence="4">Salivary glands</tissue>
    </source>
</reference>
<dbReference type="AlphaFoldDB" id="A0AAQ4EF36"/>
<dbReference type="GO" id="GO:0004252">
    <property type="term" value="F:serine-type endopeptidase activity"/>
    <property type="evidence" value="ECO:0007669"/>
    <property type="project" value="InterPro"/>
</dbReference>
<dbReference type="PANTHER" id="PTHR24250">
    <property type="entry name" value="CHYMOTRYPSIN-RELATED"/>
    <property type="match status" value="1"/>
</dbReference>
<evidence type="ECO:0000313" key="5">
    <source>
        <dbReference type="Proteomes" id="UP001321473"/>
    </source>
</evidence>
<feature type="chain" id="PRO_5042986212" description="Peptidase S1 domain-containing protein" evidence="2">
    <location>
        <begin position="27"/>
        <end position="264"/>
    </location>
</feature>
<comment type="caution">
    <text evidence="4">The sequence shown here is derived from an EMBL/GenBank/DDBJ whole genome shotgun (WGS) entry which is preliminary data.</text>
</comment>
<dbReference type="Gene3D" id="2.40.10.10">
    <property type="entry name" value="Trypsin-like serine proteases"/>
    <property type="match status" value="1"/>
</dbReference>
<dbReference type="PANTHER" id="PTHR24250:SF27">
    <property type="entry name" value="ELASTASE 2 LIKE"/>
    <property type="match status" value="1"/>
</dbReference>
<gene>
    <name evidence="4" type="ORF">V5799_012162</name>
</gene>
<keyword evidence="1" id="KW-1015">Disulfide bond</keyword>
<organism evidence="4 5">
    <name type="scientific">Amblyomma americanum</name>
    <name type="common">Lone star tick</name>
    <dbReference type="NCBI Taxonomy" id="6943"/>
    <lineage>
        <taxon>Eukaryota</taxon>
        <taxon>Metazoa</taxon>
        <taxon>Ecdysozoa</taxon>
        <taxon>Arthropoda</taxon>
        <taxon>Chelicerata</taxon>
        <taxon>Arachnida</taxon>
        <taxon>Acari</taxon>
        <taxon>Parasitiformes</taxon>
        <taxon>Ixodida</taxon>
        <taxon>Ixodoidea</taxon>
        <taxon>Ixodidae</taxon>
        <taxon>Amblyomminae</taxon>
        <taxon>Amblyomma</taxon>
    </lineage>
</organism>
<dbReference type="InterPro" id="IPR001254">
    <property type="entry name" value="Trypsin_dom"/>
</dbReference>
<name>A0AAQ4EF36_AMBAM</name>
<dbReference type="Pfam" id="PF00089">
    <property type="entry name" value="Trypsin"/>
    <property type="match status" value="1"/>
</dbReference>
<dbReference type="InterPro" id="IPR043504">
    <property type="entry name" value="Peptidase_S1_PA_chymotrypsin"/>
</dbReference>